<name>A0AA88GD91_NAELO</name>
<comment type="caution">
    <text evidence="1">The sequence shown here is derived from an EMBL/GenBank/DDBJ whole genome shotgun (WGS) entry which is preliminary data.</text>
</comment>
<reference evidence="1 2" key="1">
    <citation type="journal article" date="2018" name="BMC Genomics">
        <title>The genome of Naegleria lovaniensis, the basis for a comparative approach to unravel pathogenicity factors of the human pathogenic amoeba N. fowleri.</title>
        <authorList>
            <person name="Liechti N."/>
            <person name="Schurch N."/>
            <person name="Bruggmann R."/>
            <person name="Wittwer M."/>
        </authorList>
    </citation>
    <scope>NUCLEOTIDE SEQUENCE [LARGE SCALE GENOMIC DNA]</scope>
    <source>
        <strain evidence="1 2">ATCC 30569</strain>
    </source>
</reference>
<dbReference type="Proteomes" id="UP000816034">
    <property type="component" value="Unassembled WGS sequence"/>
</dbReference>
<gene>
    <name evidence="1" type="ORF">C9374_010000</name>
</gene>
<dbReference type="EMBL" id="PYSW02000039">
    <property type="protein sequence ID" value="KAG2375377.1"/>
    <property type="molecule type" value="Genomic_DNA"/>
</dbReference>
<dbReference type="GeneID" id="68102454"/>
<evidence type="ECO:0000313" key="1">
    <source>
        <dbReference type="EMBL" id="KAG2375377.1"/>
    </source>
</evidence>
<keyword evidence="2" id="KW-1185">Reference proteome</keyword>
<proteinExistence type="predicted"/>
<sequence>MQFKKGSELRLRKSGVGPGRFSILQVHAHNASEQYMGEVNFRPWAIPNTVDVMPSSKQGSLIAEAEGLSLGRAYNIHECVEELTTTGNSNLANFNTRSGEYPYKFVQIGRIEKQPTFHYREFNFLSVDTGLKSPSIKVKEVQEQPYVQFNVYLMDQNMTTYPVLTLANIQRKNKEEWIILVKEDTPSLLDFRNIFVLVSWLSK</sequence>
<dbReference type="RefSeq" id="XP_044544551.1">
    <property type="nucleotide sequence ID" value="XM_044685497.1"/>
</dbReference>
<accession>A0AA88GD91</accession>
<evidence type="ECO:0000313" key="2">
    <source>
        <dbReference type="Proteomes" id="UP000816034"/>
    </source>
</evidence>
<protein>
    <submittedName>
        <fullName evidence="1">Uncharacterized protein</fullName>
    </submittedName>
</protein>
<dbReference type="AlphaFoldDB" id="A0AA88GD91"/>
<organism evidence="1 2">
    <name type="scientific">Naegleria lovaniensis</name>
    <name type="common">Amoeba</name>
    <dbReference type="NCBI Taxonomy" id="51637"/>
    <lineage>
        <taxon>Eukaryota</taxon>
        <taxon>Discoba</taxon>
        <taxon>Heterolobosea</taxon>
        <taxon>Tetramitia</taxon>
        <taxon>Eutetramitia</taxon>
        <taxon>Vahlkampfiidae</taxon>
        <taxon>Naegleria</taxon>
    </lineage>
</organism>